<evidence type="ECO:0008006" key="4">
    <source>
        <dbReference type="Google" id="ProtNLM"/>
    </source>
</evidence>
<dbReference type="NCBIfam" id="NF037962">
    <property type="entry name" value="arsenic_eff"/>
    <property type="match status" value="1"/>
</dbReference>
<feature type="transmembrane region" description="Helical" evidence="1">
    <location>
        <begin position="57"/>
        <end position="75"/>
    </location>
</feature>
<feature type="transmembrane region" description="Helical" evidence="1">
    <location>
        <begin position="289"/>
        <end position="312"/>
    </location>
</feature>
<dbReference type="RefSeq" id="WP_118943356.1">
    <property type="nucleotide sequence ID" value="NZ_CP032125.1"/>
</dbReference>
<dbReference type="InterPro" id="IPR021552">
    <property type="entry name" value="ArsP_2"/>
</dbReference>
<dbReference type="OrthoDB" id="3776971at2"/>
<evidence type="ECO:0000313" key="3">
    <source>
        <dbReference type="Proteomes" id="UP000261704"/>
    </source>
</evidence>
<organism evidence="2 3">
    <name type="scientific">Profundibacter amoris</name>
    <dbReference type="NCBI Taxonomy" id="2171755"/>
    <lineage>
        <taxon>Bacteria</taxon>
        <taxon>Pseudomonadati</taxon>
        <taxon>Pseudomonadota</taxon>
        <taxon>Alphaproteobacteria</taxon>
        <taxon>Rhodobacterales</taxon>
        <taxon>Paracoccaceae</taxon>
        <taxon>Profundibacter</taxon>
    </lineage>
</organism>
<feature type="transmembrane region" description="Helical" evidence="1">
    <location>
        <begin position="361"/>
        <end position="380"/>
    </location>
</feature>
<accession>A0A347UIM4</accession>
<keyword evidence="3" id="KW-1185">Reference proteome</keyword>
<dbReference type="AlphaFoldDB" id="A0A347UIM4"/>
<feature type="transmembrane region" description="Helical" evidence="1">
    <location>
        <begin position="319"/>
        <end position="341"/>
    </location>
</feature>
<protein>
    <recommendedName>
        <fullName evidence="4">10TM heavy-metal exporter</fullName>
    </recommendedName>
</protein>
<dbReference type="EMBL" id="CP032125">
    <property type="protein sequence ID" value="AXX98702.1"/>
    <property type="molecule type" value="Genomic_DNA"/>
</dbReference>
<sequence>MTTQTAKLGLPSRSPYALLLRLNPLKNMRTVIVLTLVILALWPGELGQVTRSMMHDAFVGVSVFVAATLMLVYGSEKLFNVNLGDFLRRQTRLQIPIATLLGMSPGCAGAIIVTSAYSSGNVTLGALVAALTGTMGDAAFLLIATKPMAAAVVMPLSLVAGIITGMIVDRFHKKQIPGRACTTCAIGPSIPHIRHRDIMFGLVALPGLGLGLLDAFQVTPSPLMATIGTIIALTGMALILLIWLVSPVLAISNPEDPALTRMTEETSFITIWVLSAYLGYAYLDAFSGLDLAALFSTVAIAMPLIGVLIGFIPGCGPQILVTTLYINGVVPFSALIANAIANDGDALFPAIALNPKAALLATIYTSFPALVLGYAFYFFAPGFLN</sequence>
<keyword evidence="1" id="KW-0812">Transmembrane</keyword>
<feature type="transmembrane region" description="Helical" evidence="1">
    <location>
        <begin position="28"/>
        <end position="45"/>
    </location>
</feature>
<evidence type="ECO:0000256" key="1">
    <source>
        <dbReference type="SAM" id="Phobius"/>
    </source>
</evidence>
<dbReference type="Pfam" id="PF11449">
    <property type="entry name" value="ArsP_2"/>
    <property type="match status" value="1"/>
</dbReference>
<proteinExistence type="predicted"/>
<dbReference type="KEGG" id="pamo:BAR1_12690"/>
<evidence type="ECO:0000313" key="2">
    <source>
        <dbReference type="EMBL" id="AXX98702.1"/>
    </source>
</evidence>
<dbReference type="Proteomes" id="UP000261704">
    <property type="component" value="Chromosome"/>
</dbReference>
<feature type="transmembrane region" description="Helical" evidence="1">
    <location>
        <begin position="223"/>
        <end position="245"/>
    </location>
</feature>
<keyword evidence="1" id="KW-1133">Transmembrane helix</keyword>
<reference evidence="2 3" key="1">
    <citation type="submission" date="2018-09" db="EMBL/GenBank/DDBJ databases">
        <title>Profundibacter amoris BAR1 gen. nov., sp. nov., a new member of the Roseobacter clade isolated at Lokis Castle Vent Field on the Arctic Mid-Oceanic Ridge.</title>
        <authorList>
            <person name="Le Moine Bauer S."/>
            <person name="Sjoeberg A.G."/>
            <person name="L'Haridon S."/>
            <person name="Stokke R."/>
            <person name="Roalkvam I."/>
            <person name="Steen I.H."/>
            <person name="Dahle H."/>
        </authorList>
    </citation>
    <scope>NUCLEOTIDE SEQUENCE [LARGE SCALE GENOMIC DNA]</scope>
    <source>
        <strain evidence="2 3">BAR1</strain>
    </source>
</reference>
<gene>
    <name evidence="2" type="ORF">BAR1_12690</name>
</gene>
<feature type="transmembrane region" description="Helical" evidence="1">
    <location>
        <begin position="149"/>
        <end position="168"/>
    </location>
</feature>
<feature type="transmembrane region" description="Helical" evidence="1">
    <location>
        <begin position="266"/>
        <end position="283"/>
    </location>
</feature>
<feature type="transmembrane region" description="Helical" evidence="1">
    <location>
        <begin position="95"/>
        <end position="117"/>
    </location>
</feature>
<feature type="transmembrane region" description="Helical" evidence="1">
    <location>
        <begin position="124"/>
        <end position="143"/>
    </location>
</feature>
<name>A0A347UIM4_9RHOB</name>
<keyword evidence="1" id="KW-0472">Membrane</keyword>